<name>I0K661_9BACT</name>
<evidence type="ECO:0000313" key="1">
    <source>
        <dbReference type="EMBL" id="CCG99614.1"/>
    </source>
</evidence>
<gene>
    <name evidence="1" type="ORF">FAES_1604</name>
</gene>
<proteinExistence type="predicted"/>
<dbReference type="EMBL" id="HE796683">
    <property type="protein sequence ID" value="CCG99614.1"/>
    <property type="molecule type" value="Genomic_DNA"/>
</dbReference>
<evidence type="ECO:0008006" key="3">
    <source>
        <dbReference type="Google" id="ProtNLM"/>
    </source>
</evidence>
<dbReference type="AlphaFoldDB" id="I0K661"/>
<dbReference type="SUPFAM" id="SSF47781">
    <property type="entry name" value="RuvA domain 2-like"/>
    <property type="match status" value="1"/>
</dbReference>
<dbReference type="InterPro" id="IPR010994">
    <property type="entry name" value="RuvA_2-like"/>
</dbReference>
<protein>
    <recommendedName>
        <fullName evidence="3">Helix-hairpin-helix domain-containing protein</fullName>
    </recommendedName>
</protein>
<keyword evidence="2" id="KW-1185">Reference proteome</keyword>
<dbReference type="HOGENOM" id="CLU_024854_0_0_10"/>
<dbReference type="STRING" id="1166018.FAES_1604"/>
<evidence type="ECO:0000313" key="2">
    <source>
        <dbReference type="Proteomes" id="UP000011058"/>
    </source>
</evidence>
<dbReference type="eggNOG" id="COG1555">
    <property type="taxonomic scope" value="Bacteria"/>
</dbReference>
<dbReference type="OrthoDB" id="9766750at2"/>
<accession>I0K661</accession>
<reference evidence="1 2" key="1">
    <citation type="journal article" date="2012" name="J. Bacteriol.">
        <title>Genome Sequence of Fibrella aestuarina BUZ 2T, a Filamentous Marine Bacterium.</title>
        <authorList>
            <person name="Filippini M."/>
            <person name="Qi W."/>
            <person name="Blom J."/>
            <person name="Goesmann A."/>
            <person name="Smits T.H."/>
            <person name="Bagheri H.C."/>
        </authorList>
    </citation>
    <scope>NUCLEOTIDE SEQUENCE [LARGE SCALE GENOMIC DNA]</scope>
    <source>
        <strain evidence="2">BUZ 2T</strain>
    </source>
</reference>
<dbReference type="PATRIC" id="fig|1166018.3.peg.3340"/>
<dbReference type="Proteomes" id="UP000011058">
    <property type="component" value="Chromosome"/>
</dbReference>
<organism evidence="1 2">
    <name type="scientific">Fibrella aestuarina BUZ 2</name>
    <dbReference type="NCBI Taxonomy" id="1166018"/>
    <lineage>
        <taxon>Bacteria</taxon>
        <taxon>Pseudomonadati</taxon>
        <taxon>Bacteroidota</taxon>
        <taxon>Cytophagia</taxon>
        <taxon>Cytophagales</taxon>
        <taxon>Spirosomataceae</taxon>
        <taxon>Fibrella</taxon>
    </lineage>
</organism>
<dbReference type="RefSeq" id="WP_015330713.1">
    <property type="nucleotide sequence ID" value="NC_020054.1"/>
</dbReference>
<sequence>MVPLTPARTDDALNQLFQELFPTQAEGIDYQTLFDNLAQLYSNPLDLNTATRDELAATYLLSERQLTSLLTYRAANGPLLDIAELQTIPDFDVSTIQRIRAFVTVRTATLIANLPSPSDHYVLTRYERVLETQKGFSEAIPSKNGTLPTRYLGSPGGWYARYRNSRPGTYSIGLTLEQDPGEVFRWSPAMRQYGPDFVSFHAQIQRRGRWKNIILGDFQQQIGQGLMLSAGFSLGKNAETILTVRRPTLGARPYTSLSEYGYLRGLSATYALTPYLDLTLFAARNRRDANVALGKTPTDADVVTSFLTSGLHQTSGDLLDLRAVAETNLGGHLHFQRNSLQLGLTYLQTTFDKPIQKRDLPYNNYEFSGTQNRLVGLHGGYVWRNVNLFSEMAYSSGSLTDSGGLGAVLGTLVGISRRLDLAVLARHYDRNFHSFYANSFSESSRPINETGLYGGFKYSVYRKLTLSGFFDGFRFPWWKYLVDGPSGGFDYLLSATYAPNRQTRLALIFHDEHKQKNSPDSKTSPKALTETTRRNLALTADYSLMPYLTMRSRLQAGTFGYASAASSSRGFALVQDATYERGRWSLSGRIALFGTDDYDSRQYVYERDVLYAFSFPAYFDRGIRHYLLARYTASKHLDLWFRYARTDLTNQPDIGSDLDLISAPHKTELKLQARWRF</sequence>
<dbReference type="KEGG" id="fae:FAES_1604"/>